<sequence>MAPCSDGGPPFPETFDPQSRRRVRKNPRGKGRMMSPRLAIVTIGQTPRDDVIPEMLMLLEASAGRLQVQEFGVLDGLAESEIRAQVPRPREARLHTRLAGGTSVVLGSGFVVNRLEPLLQELDGRGYDLIVLASTSIFRSFRMRTSFVHAQSAVDAWIATLVMGDCELGLIHSLAGQHRGLAHGTLVQNARAVVGGGESAELAEAAERLKSADLILMHSVSYSEHDARHMAALTRKPVVTARRILAGAMRLHLAGLLDQPGPSSLGPAADSDLLAWLMDHLPGDAEPLTPRERDVLAAALEGGGNKEIGRKLGISHRTVEIHRGRGLAKLNARSPVELIRRLLITRGV</sequence>
<dbReference type="InterPro" id="IPR016032">
    <property type="entry name" value="Sig_transdc_resp-reg_C-effctor"/>
</dbReference>
<keyword evidence="3" id="KW-0804">Transcription</keyword>
<dbReference type="InterPro" id="IPR010843">
    <property type="entry name" value="Uncharacterised_AroM"/>
</dbReference>
<protein>
    <recommendedName>
        <fullName evidence="5">HTH luxR-type domain-containing protein</fullName>
    </recommendedName>
</protein>
<evidence type="ECO:0000256" key="2">
    <source>
        <dbReference type="ARBA" id="ARBA00023125"/>
    </source>
</evidence>
<dbReference type="PANTHER" id="PTHR44688:SF16">
    <property type="entry name" value="DNA-BINDING TRANSCRIPTIONAL ACTIVATOR DEVR_DOSR"/>
    <property type="match status" value="1"/>
</dbReference>
<evidence type="ECO:0000256" key="1">
    <source>
        <dbReference type="ARBA" id="ARBA00023015"/>
    </source>
</evidence>
<organism evidence="6 7">
    <name type="scientific">Muricoccus nepalensis</name>
    <dbReference type="NCBI Taxonomy" id="1854500"/>
    <lineage>
        <taxon>Bacteria</taxon>
        <taxon>Pseudomonadati</taxon>
        <taxon>Pseudomonadota</taxon>
        <taxon>Alphaproteobacteria</taxon>
        <taxon>Acetobacterales</taxon>
        <taxon>Roseomonadaceae</taxon>
        <taxon>Muricoccus</taxon>
    </lineage>
</organism>
<dbReference type="GO" id="GO:0006355">
    <property type="term" value="P:regulation of DNA-templated transcription"/>
    <property type="evidence" value="ECO:0007669"/>
    <property type="project" value="InterPro"/>
</dbReference>
<feature type="domain" description="HTH luxR-type" evidence="5">
    <location>
        <begin position="281"/>
        <end position="346"/>
    </location>
</feature>
<dbReference type="SUPFAM" id="SSF46894">
    <property type="entry name" value="C-terminal effector domain of the bipartite response regulators"/>
    <property type="match status" value="1"/>
</dbReference>
<dbReference type="OrthoDB" id="9782655at2"/>
<dbReference type="InterPro" id="IPR000792">
    <property type="entry name" value="Tscrpt_reg_LuxR_C"/>
</dbReference>
<dbReference type="CDD" id="cd06170">
    <property type="entry name" value="LuxR_C_like"/>
    <property type="match status" value="1"/>
</dbReference>
<proteinExistence type="predicted"/>
<reference evidence="6 7" key="1">
    <citation type="journal article" date="2019" name="Environ. Microbiol.">
        <title>Species interactions and distinct microbial communities in high Arctic permafrost affected cryosols are associated with the CH4 and CO2 gas fluxes.</title>
        <authorList>
            <person name="Altshuler I."/>
            <person name="Hamel J."/>
            <person name="Turney S."/>
            <person name="Magnuson E."/>
            <person name="Levesque R."/>
            <person name="Greer C."/>
            <person name="Whyte L.G."/>
        </authorList>
    </citation>
    <scope>NUCLEOTIDE SEQUENCE [LARGE SCALE GENOMIC DNA]</scope>
    <source>
        <strain evidence="6 7">S9.3B</strain>
    </source>
</reference>
<dbReference type="Pfam" id="PF07302">
    <property type="entry name" value="AroM"/>
    <property type="match status" value="1"/>
</dbReference>
<evidence type="ECO:0000313" key="7">
    <source>
        <dbReference type="Proteomes" id="UP000317078"/>
    </source>
</evidence>
<dbReference type="Pfam" id="PF00196">
    <property type="entry name" value="GerE"/>
    <property type="match status" value="1"/>
</dbReference>
<keyword evidence="1" id="KW-0805">Transcription regulation</keyword>
<dbReference type="Proteomes" id="UP000317078">
    <property type="component" value="Unassembled WGS sequence"/>
</dbReference>
<name>A0A502F245_9PROT</name>
<keyword evidence="7" id="KW-1185">Reference proteome</keyword>
<dbReference type="PANTHER" id="PTHR44688">
    <property type="entry name" value="DNA-BINDING TRANSCRIPTIONAL ACTIVATOR DEVR_DOSR"/>
    <property type="match status" value="1"/>
</dbReference>
<feature type="region of interest" description="Disordered" evidence="4">
    <location>
        <begin position="1"/>
        <end position="34"/>
    </location>
</feature>
<gene>
    <name evidence="6" type="ORF">EAH89_27450</name>
</gene>
<evidence type="ECO:0000256" key="3">
    <source>
        <dbReference type="ARBA" id="ARBA00023163"/>
    </source>
</evidence>
<feature type="compositionally biased region" description="Basic residues" evidence="4">
    <location>
        <begin position="20"/>
        <end position="31"/>
    </location>
</feature>
<dbReference type="EMBL" id="RCZP01000054">
    <property type="protein sequence ID" value="TPG44285.1"/>
    <property type="molecule type" value="Genomic_DNA"/>
</dbReference>
<dbReference type="PROSITE" id="PS50043">
    <property type="entry name" value="HTH_LUXR_2"/>
    <property type="match status" value="1"/>
</dbReference>
<comment type="caution">
    <text evidence="6">The sequence shown here is derived from an EMBL/GenBank/DDBJ whole genome shotgun (WGS) entry which is preliminary data.</text>
</comment>
<keyword evidence="2" id="KW-0238">DNA-binding</keyword>
<dbReference type="AlphaFoldDB" id="A0A502F245"/>
<dbReference type="GO" id="GO:0003677">
    <property type="term" value="F:DNA binding"/>
    <property type="evidence" value="ECO:0007669"/>
    <property type="project" value="UniProtKB-KW"/>
</dbReference>
<dbReference type="Gene3D" id="1.10.10.10">
    <property type="entry name" value="Winged helix-like DNA-binding domain superfamily/Winged helix DNA-binding domain"/>
    <property type="match status" value="1"/>
</dbReference>
<accession>A0A502F245</accession>
<evidence type="ECO:0000256" key="4">
    <source>
        <dbReference type="SAM" id="MobiDB-lite"/>
    </source>
</evidence>
<evidence type="ECO:0000259" key="5">
    <source>
        <dbReference type="PROSITE" id="PS50043"/>
    </source>
</evidence>
<dbReference type="SMART" id="SM00421">
    <property type="entry name" value="HTH_LUXR"/>
    <property type="match status" value="1"/>
</dbReference>
<evidence type="ECO:0000313" key="6">
    <source>
        <dbReference type="EMBL" id="TPG44285.1"/>
    </source>
</evidence>
<dbReference type="PRINTS" id="PR00038">
    <property type="entry name" value="HTHLUXR"/>
</dbReference>
<dbReference type="InterPro" id="IPR036388">
    <property type="entry name" value="WH-like_DNA-bd_sf"/>
</dbReference>